<sequence length="202" mass="22329">ISGFDKYYQIVKCFRDEDLRADRQPEFTQIDIEMSFVEQEDVMQLGEAMVKNVLADVKGIEMTDAFPRMTYTEAMSRYGTDKPDTRFGMELLDVSELGQIMDFKVFKGAVESGGQVKALVVENAAADYTRKDIDGLTEFVNIYGAKGLAWVKVVEDGLNGPIARFFEDAHVTKLQALTGAKAGDLVLFVADSKDVVAQSLGA</sequence>
<reference evidence="9 10" key="1">
    <citation type="journal article" date="2018" name="Vet. Microbiol.">
        <title>Clonal diversity and geographic distribution of methicillin-resistant Staphylococcus pseudintermedius from Australian animals: Discovery of novel sequence types.</title>
        <authorList>
            <person name="Worthing K.A."/>
            <person name="Abraham S."/>
            <person name="Coombs G.W."/>
            <person name="Pang S."/>
            <person name="Saputra S."/>
            <person name="Jordan D."/>
            <person name="Trott D.J."/>
            <person name="Norris J.M."/>
        </authorList>
    </citation>
    <scope>NUCLEOTIDE SEQUENCE [LARGE SCALE GENOMIC DNA]</scope>
    <source>
        <strain evidence="9 10">ST71 3</strain>
    </source>
</reference>
<feature type="non-terminal residue" evidence="9">
    <location>
        <position position="202"/>
    </location>
</feature>
<feature type="domain" description="Aminoacyl-tRNA synthetase class II (D/K/N)" evidence="7">
    <location>
        <begin position="1"/>
        <end position="92"/>
    </location>
</feature>
<dbReference type="GO" id="GO:0004815">
    <property type="term" value="F:aspartate-tRNA ligase activity"/>
    <property type="evidence" value="ECO:0007669"/>
    <property type="project" value="UniProtKB-EC"/>
</dbReference>
<accession>A0A317Z747</accession>
<dbReference type="Pfam" id="PF02938">
    <property type="entry name" value="GAD"/>
    <property type="match status" value="1"/>
</dbReference>
<evidence type="ECO:0000259" key="7">
    <source>
        <dbReference type="Pfam" id="PF00152"/>
    </source>
</evidence>
<evidence type="ECO:0000313" key="9">
    <source>
        <dbReference type="EMBL" id="PWZ97554.1"/>
    </source>
</evidence>
<dbReference type="GO" id="GO:0006422">
    <property type="term" value="P:aspartyl-tRNA aminoacylation"/>
    <property type="evidence" value="ECO:0007669"/>
    <property type="project" value="TreeGrafter"/>
</dbReference>
<keyword evidence="4" id="KW-0067">ATP-binding</keyword>
<dbReference type="PANTHER" id="PTHR22594">
    <property type="entry name" value="ASPARTYL/LYSYL-TRNA SYNTHETASE"/>
    <property type="match status" value="1"/>
</dbReference>
<dbReference type="EC" id="6.1.1.12" evidence="9"/>
<dbReference type="GO" id="GO:0140096">
    <property type="term" value="F:catalytic activity, acting on a protein"/>
    <property type="evidence" value="ECO:0007669"/>
    <property type="project" value="UniProtKB-ARBA"/>
</dbReference>
<dbReference type="InterPro" id="IPR004364">
    <property type="entry name" value="Aa-tRNA-synt_II"/>
</dbReference>
<evidence type="ECO:0000256" key="3">
    <source>
        <dbReference type="ARBA" id="ARBA00022741"/>
    </source>
</evidence>
<dbReference type="Proteomes" id="UP000246351">
    <property type="component" value="Unassembled WGS sequence"/>
</dbReference>
<proteinExistence type="predicted"/>
<dbReference type="GO" id="GO:0016740">
    <property type="term" value="F:transferase activity"/>
    <property type="evidence" value="ECO:0007669"/>
    <property type="project" value="UniProtKB-ARBA"/>
</dbReference>
<organism evidence="9 10">
    <name type="scientific">Staphylococcus pseudintermedius</name>
    <dbReference type="NCBI Taxonomy" id="283734"/>
    <lineage>
        <taxon>Bacteria</taxon>
        <taxon>Bacillati</taxon>
        <taxon>Bacillota</taxon>
        <taxon>Bacilli</taxon>
        <taxon>Bacillales</taxon>
        <taxon>Staphylococcaceae</taxon>
        <taxon>Staphylococcus</taxon>
        <taxon>Staphylococcus intermedius group</taxon>
    </lineage>
</organism>
<dbReference type="GO" id="GO:0005737">
    <property type="term" value="C:cytoplasm"/>
    <property type="evidence" value="ECO:0007669"/>
    <property type="project" value="InterPro"/>
</dbReference>
<dbReference type="AlphaFoldDB" id="A0A317Z747"/>
<evidence type="ECO:0000313" key="10">
    <source>
        <dbReference type="Proteomes" id="UP000246351"/>
    </source>
</evidence>
<dbReference type="GO" id="GO:0005524">
    <property type="term" value="F:ATP binding"/>
    <property type="evidence" value="ECO:0007669"/>
    <property type="project" value="UniProtKB-KW"/>
</dbReference>
<keyword evidence="2 9" id="KW-0436">Ligase</keyword>
<feature type="domain" description="GAD" evidence="8">
    <location>
        <begin position="106"/>
        <end position="200"/>
    </location>
</feature>
<name>A0A317Z747_STAPS</name>
<evidence type="ECO:0000259" key="8">
    <source>
        <dbReference type="Pfam" id="PF02938"/>
    </source>
</evidence>
<dbReference type="PANTHER" id="PTHR22594:SF5">
    <property type="entry name" value="ASPARTATE--TRNA LIGASE, MITOCHONDRIAL"/>
    <property type="match status" value="1"/>
</dbReference>
<evidence type="ECO:0000256" key="2">
    <source>
        <dbReference type="ARBA" id="ARBA00022598"/>
    </source>
</evidence>
<dbReference type="Gene3D" id="3.30.1360.30">
    <property type="entry name" value="GAD-like domain"/>
    <property type="match status" value="1"/>
</dbReference>
<keyword evidence="3" id="KW-0547">Nucleotide-binding</keyword>
<gene>
    <name evidence="9" type="primary">aspS</name>
    <name evidence="9" type="ORF">DD924_12220</name>
</gene>
<dbReference type="InterPro" id="IPR045864">
    <property type="entry name" value="aa-tRNA-synth_II/BPL/LPL"/>
</dbReference>
<evidence type="ECO:0000256" key="4">
    <source>
        <dbReference type="ARBA" id="ARBA00022840"/>
    </source>
</evidence>
<evidence type="ECO:0000256" key="1">
    <source>
        <dbReference type="ARBA" id="ARBA00022490"/>
    </source>
</evidence>
<comment type="caution">
    <text evidence="9">The sequence shown here is derived from an EMBL/GenBank/DDBJ whole genome shotgun (WGS) entry which is preliminary data.</text>
</comment>
<dbReference type="SUPFAM" id="SSF55261">
    <property type="entry name" value="GAD domain-like"/>
    <property type="match status" value="1"/>
</dbReference>
<dbReference type="InterPro" id="IPR029351">
    <property type="entry name" value="GAD_dom"/>
</dbReference>
<dbReference type="Pfam" id="PF00152">
    <property type="entry name" value="tRNA-synt_2"/>
    <property type="match status" value="1"/>
</dbReference>
<dbReference type="EMBL" id="QEIV01001203">
    <property type="protein sequence ID" value="PWZ97554.1"/>
    <property type="molecule type" value="Genomic_DNA"/>
</dbReference>
<dbReference type="SUPFAM" id="SSF55681">
    <property type="entry name" value="Class II aaRS and biotin synthetases"/>
    <property type="match status" value="1"/>
</dbReference>
<protein>
    <submittedName>
        <fullName evidence="9">Aspartate--tRNA ligase</fullName>
        <ecNumber evidence="9">6.1.1.12</ecNumber>
    </submittedName>
</protein>
<feature type="non-terminal residue" evidence="9">
    <location>
        <position position="1"/>
    </location>
</feature>
<evidence type="ECO:0000256" key="5">
    <source>
        <dbReference type="ARBA" id="ARBA00022917"/>
    </source>
</evidence>
<evidence type="ECO:0000256" key="6">
    <source>
        <dbReference type="ARBA" id="ARBA00023146"/>
    </source>
</evidence>
<dbReference type="InterPro" id="IPR004115">
    <property type="entry name" value="GAD-like_sf"/>
</dbReference>
<keyword evidence="1" id="KW-0963">Cytoplasm</keyword>
<keyword evidence="6" id="KW-0030">Aminoacyl-tRNA synthetase</keyword>
<keyword evidence="5" id="KW-0648">Protein biosynthesis</keyword>